<feature type="signal peptide" evidence="1">
    <location>
        <begin position="1"/>
        <end position="27"/>
    </location>
</feature>
<protein>
    <submittedName>
        <fullName evidence="2">Uncharacterized protein</fullName>
    </submittedName>
</protein>
<feature type="chain" id="PRO_5002900623" evidence="1">
    <location>
        <begin position="28"/>
        <end position="771"/>
    </location>
</feature>
<evidence type="ECO:0000313" key="3">
    <source>
        <dbReference type="Proteomes" id="UP000000442"/>
    </source>
</evidence>
<dbReference type="STRING" id="177437.HRM2_08360"/>
<dbReference type="EMBL" id="CP001087">
    <property type="protein sequence ID" value="ACN13949.1"/>
    <property type="molecule type" value="Genomic_DNA"/>
</dbReference>
<gene>
    <name evidence="2" type="ordered locus">HRM2_08360</name>
</gene>
<keyword evidence="1" id="KW-0732">Signal</keyword>
<dbReference type="eggNOG" id="COG3266">
    <property type="taxonomic scope" value="Bacteria"/>
</dbReference>
<dbReference type="AlphaFoldDB" id="C0QJU6"/>
<organism evidence="2 3">
    <name type="scientific">Desulforapulum autotrophicum (strain ATCC 43914 / DSM 3382 / VKM B-1955 / HRM2)</name>
    <name type="common">Desulfobacterium autotrophicum</name>
    <dbReference type="NCBI Taxonomy" id="177437"/>
    <lineage>
        <taxon>Bacteria</taxon>
        <taxon>Pseudomonadati</taxon>
        <taxon>Thermodesulfobacteriota</taxon>
        <taxon>Desulfobacteria</taxon>
        <taxon>Desulfobacterales</taxon>
        <taxon>Desulfobacteraceae</taxon>
        <taxon>Desulforapulum</taxon>
    </lineage>
</organism>
<dbReference type="HOGENOM" id="CLU_362373_0_0_7"/>
<sequence length="771" mass="86306">MVVDFKIYRACIIACVLILGASLQVGNASTINAFPEAKEMWMSGNLDGAIHQIIKDAEKANSTSDVESLVRAMTLQKEKMDAWVNKARNLIQQKELNDARNALSLAPTISVNYPPYISVLSEIQALEDELKYPKQILFNGKTIEPVFSAYDYDAKLADYGSFENGVLHINIPENHSWGRVGLVSKEPLAVFDSVADKQGYRFEFNFIDRLTSGYVIELDAVDSQADIKITYKPEGNGMASIRLDASSGLSQKAFVSNDKSKRLSLVLYPNQYCYAQMADALRVETSFYSQGTPKKGYLVKVYSQSEKHKLPAQMGLESISMARIPVKTVEPLSNLSDSNTAITLFDGKNFNRQWIPYPRVKHSDMFGNFVTLTKGMLVADVGPKNNWGEVGIGSPEPLIWLDKLDQEGTQIHTTVRFDPEKTTGFSIVAGDINSSWKSPGNKIFMLTWTPLPESQTSQMKLKILNKEVLTEILPITAPSQVTFGFTQGMLSIETDGLEKKSVACPMLVADYGLHMWVTSLAGKKDAPVTMALKEITLNRVIEKKNMTAKVIPPIPPLPVKTLFGADQLKDWECFEGKDRIVDCAMQDKKVNINVSPEEKTIKGIRSKKDVIVLDKRRIDKGRFQIVLAFDPGQTDAFDIGLGKHHVVLKKDADDQYLFSLGDRQRTINTKWLQTQWNGRIMVQLSKLWIKAVLDGSVGIHLFENPKLTMPIVVSSIPPKEISTDGCRMALQMITKQWVMPEDATAAHRWNYVDDEDFNPDEFLRELKGALK</sequence>
<evidence type="ECO:0000256" key="1">
    <source>
        <dbReference type="SAM" id="SignalP"/>
    </source>
</evidence>
<proteinExistence type="predicted"/>
<evidence type="ECO:0000313" key="2">
    <source>
        <dbReference type="EMBL" id="ACN13949.1"/>
    </source>
</evidence>
<accession>C0QJU6</accession>
<keyword evidence="3" id="KW-1185">Reference proteome</keyword>
<dbReference type="KEGG" id="dat:HRM2_08360"/>
<dbReference type="Proteomes" id="UP000000442">
    <property type="component" value="Chromosome"/>
</dbReference>
<name>C0QJU6_DESAH</name>
<reference evidence="2 3" key="1">
    <citation type="journal article" date="2009" name="Environ. Microbiol.">
        <title>Genome sequence of Desulfobacterium autotrophicum HRM2, a marine sulfate reducer oxidizing organic carbon completely to carbon dioxide.</title>
        <authorList>
            <person name="Strittmatter A.W."/>
            <person name="Liesegang H."/>
            <person name="Rabus R."/>
            <person name="Decker I."/>
            <person name="Amann J."/>
            <person name="Andres S."/>
            <person name="Henne A."/>
            <person name="Fricke W.F."/>
            <person name="Martinez-Arias R."/>
            <person name="Bartels D."/>
            <person name="Goesmann A."/>
            <person name="Krause L."/>
            <person name="Puehler A."/>
            <person name="Klenk H.P."/>
            <person name="Richter M."/>
            <person name="Schuler M."/>
            <person name="Gloeckner F.O."/>
            <person name="Meyerdierks A."/>
            <person name="Gottschalk G."/>
            <person name="Amann R."/>
        </authorList>
    </citation>
    <scope>NUCLEOTIDE SEQUENCE [LARGE SCALE GENOMIC DNA]</scope>
    <source>
        <strain evidence="3">ATCC 43914 / DSM 3382 / HRM2</strain>
    </source>
</reference>